<evidence type="ECO:0000256" key="5">
    <source>
        <dbReference type="ARBA" id="ARBA00022737"/>
    </source>
</evidence>
<evidence type="ECO:0000256" key="3">
    <source>
        <dbReference type="ARBA" id="ARBA00022448"/>
    </source>
</evidence>
<feature type="transmembrane region" description="Helical" evidence="12">
    <location>
        <begin position="798"/>
        <end position="821"/>
    </location>
</feature>
<evidence type="ECO:0000256" key="6">
    <source>
        <dbReference type="ARBA" id="ARBA00022741"/>
    </source>
</evidence>
<name>A0A8H7S9J0_9FUNG</name>
<dbReference type="GO" id="GO:0005524">
    <property type="term" value="F:ATP binding"/>
    <property type="evidence" value="ECO:0007669"/>
    <property type="project" value="UniProtKB-KW"/>
</dbReference>
<keyword evidence="3" id="KW-0813">Transport</keyword>
<dbReference type="FunFam" id="3.40.50.300:FF:000205">
    <property type="entry name" value="ABC transporter B family member 4"/>
    <property type="match status" value="2"/>
</dbReference>
<dbReference type="PROSITE" id="PS50893">
    <property type="entry name" value="ABC_TRANSPORTER_2"/>
    <property type="match status" value="2"/>
</dbReference>
<comment type="subcellular location">
    <subcellularLocation>
        <location evidence="1">Membrane</location>
        <topology evidence="1">Multi-pass membrane protein</topology>
    </subcellularLocation>
</comment>
<evidence type="ECO:0000256" key="1">
    <source>
        <dbReference type="ARBA" id="ARBA00004141"/>
    </source>
</evidence>
<evidence type="ECO:0000313" key="16">
    <source>
        <dbReference type="Proteomes" id="UP000646827"/>
    </source>
</evidence>
<feature type="transmembrane region" description="Helical" evidence="12">
    <location>
        <begin position="752"/>
        <end position="778"/>
    </location>
</feature>
<evidence type="ECO:0000256" key="12">
    <source>
        <dbReference type="SAM" id="Phobius"/>
    </source>
</evidence>
<dbReference type="InterPro" id="IPR017871">
    <property type="entry name" value="ABC_transporter-like_CS"/>
</dbReference>
<dbReference type="CDD" id="cd18578">
    <property type="entry name" value="ABC_6TM_Pgp_ABCB1_D2_like"/>
    <property type="match status" value="1"/>
</dbReference>
<evidence type="ECO:0000256" key="4">
    <source>
        <dbReference type="ARBA" id="ARBA00022692"/>
    </source>
</evidence>
<dbReference type="CDD" id="cd03249">
    <property type="entry name" value="ABC_MTABC3_MDL1_MDL2"/>
    <property type="match status" value="2"/>
</dbReference>
<dbReference type="InterPro" id="IPR003439">
    <property type="entry name" value="ABC_transporter-like_ATP-bd"/>
</dbReference>
<feature type="transmembrane region" description="Helical" evidence="12">
    <location>
        <begin position="82"/>
        <end position="106"/>
    </location>
</feature>
<evidence type="ECO:0008006" key="17">
    <source>
        <dbReference type="Google" id="ProtNLM"/>
    </source>
</evidence>
<evidence type="ECO:0000256" key="8">
    <source>
        <dbReference type="ARBA" id="ARBA00022989"/>
    </source>
</evidence>
<keyword evidence="5" id="KW-0677">Repeat</keyword>
<dbReference type="Gene3D" id="3.40.50.300">
    <property type="entry name" value="P-loop containing nucleotide triphosphate hydrolases"/>
    <property type="match status" value="2"/>
</dbReference>
<evidence type="ECO:0000313" key="15">
    <source>
        <dbReference type="EMBL" id="KAG2226169.1"/>
    </source>
</evidence>
<dbReference type="SMART" id="SM00382">
    <property type="entry name" value="AAA"/>
    <property type="match status" value="2"/>
</dbReference>
<dbReference type="Pfam" id="PF00005">
    <property type="entry name" value="ABC_tran"/>
    <property type="match status" value="2"/>
</dbReference>
<dbReference type="GO" id="GO:0005743">
    <property type="term" value="C:mitochondrial inner membrane"/>
    <property type="evidence" value="ECO:0007669"/>
    <property type="project" value="TreeGrafter"/>
</dbReference>
<comment type="similarity">
    <text evidence="2">Belongs to the ABC transporter superfamily. ABCB family. Multidrug resistance exporter (TC 3.A.1.201) subfamily.</text>
</comment>
<feature type="domain" description="ABC transmembrane type-1" evidence="14">
    <location>
        <begin position="754"/>
        <end position="1044"/>
    </location>
</feature>
<dbReference type="PANTHER" id="PTHR43394">
    <property type="entry name" value="ATP-DEPENDENT PERMEASE MDL1, MITOCHONDRIAL"/>
    <property type="match status" value="1"/>
</dbReference>
<evidence type="ECO:0000256" key="9">
    <source>
        <dbReference type="ARBA" id="ARBA00023136"/>
    </source>
</evidence>
<feature type="transmembrane region" description="Helical" evidence="12">
    <location>
        <begin position="354"/>
        <end position="372"/>
    </location>
</feature>
<keyword evidence="10" id="KW-0175">Coiled coil</keyword>
<comment type="caution">
    <text evidence="15">The sequence shown here is derived from an EMBL/GenBank/DDBJ whole genome shotgun (WGS) entry which is preliminary data.</text>
</comment>
<dbReference type="GO" id="GO:0015421">
    <property type="term" value="F:ABC-type oligopeptide transporter activity"/>
    <property type="evidence" value="ECO:0007669"/>
    <property type="project" value="TreeGrafter"/>
</dbReference>
<evidence type="ECO:0000259" key="14">
    <source>
        <dbReference type="PROSITE" id="PS50929"/>
    </source>
</evidence>
<dbReference type="InterPro" id="IPR003593">
    <property type="entry name" value="AAA+_ATPase"/>
</dbReference>
<gene>
    <name evidence="15" type="ORF">INT45_003314</name>
</gene>
<sequence length="1328" mass="146451">MSHRSASSTRSSATVQELELKRTEDVALSISTTEKHSITEQSPIQQIQTNDTTDDKKKKEKKKRDPAVPVHKLFRFATKLELLMIIIAATCSLGVGALQPVMIVFFGQFMDDLGGAVSGAATMTPEQMANFSLLDLTHDLILVFVYLGTGALVGAYIAQSFWIVTGENQVRRIRQRYVHAILRQDLGWFDKSEEGSLTTRLAADTQLIQDGISEKCGVLLQSLGAFITGFVIAFVKGWNLAVIILATMPVLAACGGAIGYFITKFTLQTQDAYAEAGAIAEQVFSGIRTVFSFSLQNRFALRYEEKLVKARIVGVKRGIHLGLGFACFLFVLFATYGLSFWYGGKLVGDGKMTGATVLIVFFSMIIGAMSLMQLPPNISAVSTAAGAAYKVYSTIDRVPTIDPDSESGLKPEKVVGEIEFKDVMFKYPTRPDTTILKKLSLKIKPGMTVAFVGPSGSGKSTSVQLIQRFYDPITGNVTLDGNDLTDINVKWLRAQIGVVSQEPVLFNMTIRQNLLMGIEYEASREEIIEACKKANCHTFISQLPEGYDTLVGEHGGMLSGGQKQRIAIARAILKNPTILLLDEATSALDTQSERLVQRALDAAAADRTTVVIAHRLSTIRNADLIVVMEKGDLIEQGTHDELLSLKGVYSELVRKQQIATKQVGATEDEEVDEEELMRKENEELLEQQRKINEIMEQNEKQEDNHLVRMSTVSSIDAFELKLRREKEDRKQRMKQKAPMGKILKQMRPEWPLLFVGICCAAIAGAIFPCFALIFAKVISVMILDSSNVAPGPLEGANLYAFVFVMFGIASFIGYGGQIISFECAGERYTERLRGYIFRAYMKQEVGYFDDDEHSMGALTSKLAIDSKNVNEMVTKVWGDVTQICSTAITGLVISFVYNWTLTLIILCMAPFIGGATYYESTIHRGFEDETAKANEQSGEVAGEAIKEIRTVQALNKQGHFETKFDRALDRPHKLAMRKAYMSSVGYALQQGINMYTNAVAFYAGVRLMDDGKIDFEAMIVCMMAVLITAQGIGRASVFTSTFAKAKNSALATFEVLERKPLIDPDLEGMEPENKSVKGDIEFENITFRYPARPDMPIFNGEFNLEGKAGQTIALVGPSGCGKSTTIGMLQRWYDPIEGTVRLDEHNTKNFTLGNLRSHMALVGQEPVLFDMTIGENIRFGMGEGQIPTQEQVEEAARAANIHKFITDLPDGYNTRVGDKGSQLSGGQKQRIAIARALIRKPRVLLLDEATSALDSESEKLVQTAIDNVISEGGRTTITIAHRLSTIQDADLICVVKGGRVVEQGTHWELLKLEGEYAALVRQQSLNAH</sequence>
<dbReference type="InterPro" id="IPR027417">
    <property type="entry name" value="P-loop_NTPase"/>
</dbReference>
<keyword evidence="16" id="KW-1185">Reference proteome</keyword>
<feature type="domain" description="ABC transmembrane type-1" evidence="14">
    <location>
        <begin position="86"/>
        <end position="383"/>
    </location>
</feature>
<dbReference type="FunFam" id="1.20.1560.10:FF:000018">
    <property type="entry name" value="ATP-binding cassette subfamily B member 11"/>
    <property type="match status" value="1"/>
</dbReference>
<dbReference type="Proteomes" id="UP000646827">
    <property type="component" value="Unassembled WGS sequence"/>
</dbReference>
<dbReference type="CDD" id="cd18577">
    <property type="entry name" value="ABC_6TM_Pgp_ABCB1_D1_like"/>
    <property type="match status" value="1"/>
</dbReference>
<feature type="transmembrane region" description="Helical" evidence="12">
    <location>
        <begin position="895"/>
        <end position="918"/>
    </location>
</feature>
<dbReference type="InterPro" id="IPR011527">
    <property type="entry name" value="ABC1_TM_dom"/>
</dbReference>
<feature type="transmembrane region" description="Helical" evidence="12">
    <location>
        <begin position="319"/>
        <end position="342"/>
    </location>
</feature>
<dbReference type="PROSITE" id="PS50929">
    <property type="entry name" value="ABC_TM1F"/>
    <property type="match status" value="2"/>
</dbReference>
<feature type="compositionally biased region" description="Polar residues" evidence="11">
    <location>
        <begin position="39"/>
        <end position="48"/>
    </location>
</feature>
<keyword evidence="4 12" id="KW-0812">Transmembrane</keyword>
<feature type="domain" description="ABC transporter" evidence="13">
    <location>
        <begin position="1080"/>
        <end position="1322"/>
    </location>
</feature>
<dbReference type="SUPFAM" id="SSF52540">
    <property type="entry name" value="P-loop containing nucleoside triphosphate hydrolases"/>
    <property type="match status" value="2"/>
</dbReference>
<evidence type="ECO:0000256" key="11">
    <source>
        <dbReference type="SAM" id="MobiDB-lite"/>
    </source>
</evidence>
<feature type="transmembrane region" description="Helical" evidence="12">
    <location>
        <begin position="216"/>
        <end position="235"/>
    </location>
</feature>
<dbReference type="GO" id="GO:0016887">
    <property type="term" value="F:ATP hydrolysis activity"/>
    <property type="evidence" value="ECO:0007669"/>
    <property type="project" value="InterPro"/>
</dbReference>
<dbReference type="Pfam" id="PF00664">
    <property type="entry name" value="ABC_membrane"/>
    <property type="match status" value="2"/>
</dbReference>
<protein>
    <recommendedName>
        <fullName evidence="17">ATP-binding cassette, subfamily B (MDR/TAP), member 1</fullName>
    </recommendedName>
</protein>
<dbReference type="GO" id="GO:0090374">
    <property type="term" value="P:oligopeptide export from mitochondrion"/>
    <property type="evidence" value="ECO:0007669"/>
    <property type="project" value="TreeGrafter"/>
</dbReference>
<feature type="transmembrane region" description="Helical" evidence="12">
    <location>
        <begin position="140"/>
        <end position="164"/>
    </location>
</feature>
<dbReference type="Gene3D" id="1.20.1560.10">
    <property type="entry name" value="ABC transporter type 1, transmembrane domain"/>
    <property type="match status" value="1"/>
</dbReference>
<organism evidence="15 16">
    <name type="scientific">Circinella minor</name>
    <dbReference type="NCBI Taxonomy" id="1195481"/>
    <lineage>
        <taxon>Eukaryota</taxon>
        <taxon>Fungi</taxon>
        <taxon>Fungi incertae sedis</taxon>
        <taxon>Mucoromycota</taxon>
        <taxon>Mucoromycotina</taxon>
        <taxon>Mucoromycetes</taxon>
        <taxon>Mucorales</taxon>
        <taxon>Lichtheimiaceae</taxon>
        <taxon>Circinella</taxon>
    </lineage>
</organism>
<evidence type="ECO:0000256" key="7">
    <source>
        <dbReference type="ARBA" id="ARBA00022840"/>
    </source>
</evidence>
<keyword evidence="8 12" id="KW-1133">Transmembrane helix</keyword>
<keyword evidence="6" id="KW-0547">Nucleotide-binding</keyword>
<evidence type="ECO:0000256" key="2">
    <source>
        <dbReference type="ARBA" id="ARBA00007577"/>
    </source>
</evidence>
<dbReference type="InterPro" id="IPR039421">
    <property type="entry name" value="Type_1_exporter"/>
</dbReference>
<keyword evidence="9 12" id="KW-0472">Membrane</keyword>
<dbReference type="OrthoDB" id="6500128at2759"/>
<dbReference type="PROSITE" id="PS00211">
    <property type="entry name" value="ABC_TRANSPORTER_1"/>
    <property type="match status" value="2"/>
</dbReference>
<feature type="coiled-coil region" evidence="10">
    <location>
        <begin position="677"/>
        <end position="704"/>
    </location>
</feature>
<feature type="transmembrane region" description="Helical" evidence="12">
    <location>
        <begin position="241"/>
        <end position="262"/>
    </location>
</feature>
<dbReference type="SUPFAM" id="SSF90123">
    <property type="entry name" value="ABC transporter transmembrane region"/>
    <property type="match status" value="2"/>
</dbReference>
<dbReference type="PANTHER" id="PTHR43394:SF27">
    <property type="entry name" value="ATP-DEPENDENT TRANSLOCASE ABCB1-LIKE"/>
    <property type="match status" value="1"/>
</dbReference>
<feature type="domain" description="ABC transporter" evidence="13">
    <location>
        <begin position="418"/>
        <end position="655"/>
    </location>
</feature>
<evidence type="ECO:0000256" key="10">
    <source>
        <dbReference type="SAM" id="Coils"/>
    </source>
</evidence>
<dbReference type="InterPro" id="IPR036640">
    <property type="entry name" value="ABC1_TM_sf"/>
</dbReference>
<accession>A0A8H7S9J0</accession>
<feature type="region of interest" description="Disordered" evidence="11">
    <location>
        <begin position="32"/>
        <end position="64"/>
    </location>
</feature>
<reference evidence="15 16" key="1">
    <citation type="submission" date="2020-12" db="EMBL/GenBank/DDBJ databases">
        <title>Metabolic potential, ecology and presence of endohyphal bacteria is reflected in genomic diversity of Mucoromycotina.</title>
        <authorList>
            <person name="Muszewska A."/>
            <person name="Okrasinska A."/>
            <person name="Steczkiewicz K."/>
            <person name="Drgas O."/>
            <person name="Orlowska M."/>
            <person name="Perlinska-Lenart U."/>
            <person name="Aleksandrzak-Piekarczyk T."/>
            <person name="Szatraj K."/>
            <person name="Zielenkiewicz U."/>
            <person name="Pilsyk S."/>
            <person name="Malc E."/>
            <person name="Mieczkowski P."/>
            <person name="Kruszewska J.S."/>
            <person name="Biernat P."/>
            <person name="Pawlowska J."/>
        </authorList>
    </citation>
    <scope>NUCLEOTIDE SEQUENCE [LARGE SCALE GENOMIC DNA]</scope>
    <source>
        <strain evidence="15 16">CBS 142.35</strain>
    </source>
</reference>
<proteinExistence type="inferred from homology"/>
<dbReference type="EMBL" id="JAEPRB010000019">
    <property type="protein sequence ID" value="KAG2226169.1"/>
    <property type="molecule type" value="Genomic_DNA"/>
</dbReference>
<keyword evidence="7" id="KW-0067">ATP-binding</keyword>
<evidence type="ECO:0000259" key="13">
    <source>
        <dbReference type="PROSITE" id="PS50893"/>
    </source>
</evidence>